<accession>A0A1B0GSX1</accession>
<feature type="region of interest" description="Disordered" evidence="1">
    <location>
        <begin position="18"/>
        <end position="172"/>
    </location>
</feature>
<dbReference type="Ensembl" id="ENSMUST00000209862.2">
    <property type="protein sequence ID" value="ENSMUSP00000148108.2"/>
    <property type="gene ID" value="ENSMUSG00000085486.3"/>
</dbReference>
<dbReference type="GeneTree" id="ENSGT00850000133618"/>
<dbReference type="InParanoid" id="A0A1B0GSX1"/>
<dbReference type="RefSeq" id="NP_001359474.1">
    <property type="nucleotide sequence ID" value="NM_001372545.1"/>
</dbReference>
<feature type="compositionally biased region" description="Low complexity" evidence="1">
    <location>
        <begin position="155"/>
        <end position="165"/>
    </location>
</feature>
<sequence length="172" mass="19412">MGSAYHWEARRRQMALERRKVLMAQQQQEQNAKKQEEKKQHFEKTSQPHQDSKGPQQDSKGPQQDSKGPPPAQPEQQAQPQEKAQGQPQPPGPKSQKEQDPPTQSIFKDGLQKDTQRQGPQTKPTGAQQDGQQSCRVCSKPPILPGRGITNDCQSSSSKYSRLTSTNYIQQW</sequence>
<feature type="compositionally biased region" description="Low complexity" evidence="1">
    <location>
        <begin position="74"/>
        <end position="87"/>
    </location>
</feature>
<dbReference type="OrthoDB" id="9633312at2759"/>
<dbReference type="CTD" id="100874261"/>
<dbReference type="AGR" id="MGI:3650266"/>
<feature type="compositionally biased region" description="Polar residues" evidence="1">
    <location>
        <begin position="117"/>
        <end position="136"/>
    </location>
</feature>
<evidence type="ECO:0000313" key="4">
    <source>
        <dbReference type="Proteomes" id="UP000000589"/>
    </source>
</evidence>
<dbReference type="SMR" id="A0A1B0GSX1"/>
<dbReference type="MGI" id="MGI:3650266">
    <property type="gene designation" value="Ccdc200"/>
</dbReference>
<dbReference type="VEuPathDB" id="HostDB:ENSMUSG00000085486"/>
<gene>
    <name evidence="2 3" type="primary">Ccdc200</name>
    <name evidence="3" type="synonym">Gm11634</name>
</gene>
<dbReference type="OMA" id="SSAYHWE"/>
<evidence type="ECO:0000256" key="1">
    <source>
        <dbReference type="SAM" id="MobiDB-lite"/>
    </source>
</evidence>
<feature type="compositionally biased region" description="Polar residues" evidence="1">
    <location>
        <begin position="53"/>
        <end position="66"/>
    </location>
</feature>
<dbReference type="ExpressionAtlas" id="A0A1B0GSX1">
    <property type="expression patterns" value="baseline and differential"/>
</dbReference>
<reference evidence="2" key="3">
    <citation type="submission" date="2025-08" db="UniProtKB">
        <authorList>
            <consortium name="Ensembl"/>
        </authorList>
    </citation>
    <scope>IDENTIFICATION</scope>
    <source>
        <strain evidence="2">C57BL/6J</strain>
    </source>
</reference>
<dbReference type="GeneID" id="667306"/>
<name>A0A1B0GSX1_MOUSE</name>
<organism evidence="2 4">
    <name type="scientific">Mus musculus</name>
    <name type="common">Mouse</name>
    <dbReference type="NCBI Taxonomy" id="10090"/>
    <lineage>
        <taxon>Eukaryota</taxon>
        <taxon>Metazoa</taxon>
        <taxon>Chordata</taxon>
        <taxon>Craniata</taxon>
        <taxon>Vertebrata</taxon>
        <taxon>Euteleostomi</taxon>
        <taxon>Mammalia</taxon>
        <taxon>Eutheria</taxon>
        <taxon>Euarchontoglires</taxon>
        <taxon>Glires</taxon>
        <taxon>Rodentia</taxon>
        <taxon>Myomorpha</taxon>
        <taxon>Muroidea</taxon>
        <taxon>Muridae</taxon>
        <taxon>Murinae</taxon>
        <taxon>Mus</taxon>
        <taxon>Mus</taxon>
    </lineage>
</organism>
<proteinExistence type="evidence at protein level"/>
<dbReference type="Bgee" id="ENSMUSG00000085486">
    <property type="expression patterns" value="Expressed in testis and 26 other cell types or tissues"/>
</dbReference>
<reference evidence="2 4" key="2">
    <citation type="journal article" date="2011" name="PLoS Biol.">
        <title>Modernizing reference genome assemblies.</title>
        <authorList>
            <person name="Church D.M."/>
            <person name="Schneider V.A."/>
            <person name="Graves T."/>
            <person name="Auger K."/>
            <person name="Cunningham F."/>
            <person name="Bouk N."/>
            <person name="Chen H.C."/>
            <person name="Agarwala R."/>
            <person name="McLaren W.M."/>
            <person name="Ritchie G.R."/>
            <person name="Albracht D."/>
            <person name="Kremitzki M."/>
            <person name="Rock S."/>
            <person name="Kotkiewicz H."/>
            <person name="Kremitzki C."/>
            <person name="Wollam A."/>
            <person name="Trani L."/>
            <person name="Fulton L."/>
            <person name="Fulton R."/>
            <person name="Matthews L."/>
            <person name="Whitehead S."/>
            <person name="Chow W."/>
            <person name="Torrance J."/>
            <person name="Dunn M."/>
            <person name="Harden G."/>
            <person name="Threadgold G."/>
            <person name="Wood J."/>
            <person name="Collins J."/>
            <person name="Heath P."/>
            <person name="Griffiths G."/>
            <person name="Pelan S."/>
            <person name="Grafham D."/>
            <person name="Eichler E.E."/>
            <person name="Weinstock G."/>
            <person name="Mardis E.R."/>
            <person name="Wilson R.K."/>
            <person name="Howe K."/>
            <person name="Flicek P."/>
            <person name="Hubbard T."/>
        </authorList>
    </citation>
    <scope>NUCLEOTIDE SEQUENCE [LARGE SCALE GENOMIC DNA]</scope>
    <source>
        <strain evidence="2 4">C57BL/6J</strain>
    </source>
</reference>
<keyword evidence="4" id="KW-1185">Reference proteome</keyword>
<protein>
    <submittedName>
        <fullName evidence="2">Coiled coil domain containing 200</fullName>
    </submittedName>
</protein>
<dbReference type="Proteomes" id="UP000000589">
    <property type="component" value="Chromosome 11"/>
</dbReference>
<evidence type="ECO:0007829" key="5">
    <source>
        <dbReference type="ProteomicsDB" id="A0A1B0GSX1"/>
    </source>
</evidence>
<keyword evidence="5" id="KW-1267">Proteomics identification</keyword>
<evidence type="ECO:0000313" key="3">
    <source>
        <dbReference type="MGI" id="MGI:3650266"/>
    </source>
</evidence>
<dbReference type="ProteomicsDB" id="323059"/>
<evidence type="ECO:0000313" key="2">
    <source>
        <dbReference type="Ensembl" id="ENSMUSP00000148108.2"/>
    </source>
</evidence>
<dbReference type="AlphaFoldDB" id="A0A1B0GSX1"/>
<reference evidence="2" key="4">
    <citation type="submission" date="2025-09" db="UniProtKB">
        <authorList>
            <consortium name="Ensembl"/>
        </authorList>
    </citation>
    <scope>IDENTIFICATION</scope>
    <source>
        <strain evidence="2">C57BL/6J</strain>
    </source>
</reference>
<dbReference type="RNAct" id="A0A1B0GSX1">
    <property type="molecule type" value="protein"/>
</dbReference>
<feature type="compositionally biased region" description="Basic and acidic residues" evidence="1">
    <location>
        <begin position="31"/>
        <end position="52"/>
    </location>
</feature>
<reference evidence="2 4" key="1">
    <citation type="journal article" date="2009" name="PLoS Biol.">
        <title>Lineage-specific biology revealed by a finished genome assembly of the mouse.</title>
        <authorList>
            <consortium name="Mouse Genome Sequencing Consortium"/>
            <person name="Church D.M."/>
            <person name="Goodstadt L."/>
            <person name="Hillier L.W."/>
            <person name="Zody M.C."/>
            <person name="Goldstein S."/>
            <person name="She X."/>
            <person name="Bult C.J."/>
            <person name="Agarwala R."/>
            <person name="Cherry J.L."/>
            <person name="DiCuccio M."/>
            <person name="Hlavina W."/>
            <person name="Kapustin Y."/>
            <person name="Meric P."/>
            <person name="Maglott D."/>
            <person name="Birtle Z."/>
            <person name="Marques A.C."/>
            <person name="Graves T."/>
            <person name="Zhou S."/>
            <person name="Teague B."/>
            <person name="Potamousis K."/>
            <person name="Churas C."/>
            <person name="Place M."/>
            <person name="Herschleb J."/>
            <person name="Runnheim R."/>
            <person name="Forrest D."/>
            <person name="Amos-Landgraf J."/>
            <person name="Schwartz D.C."/>
            <person name="Cheng Z."/>
            <person name="Lindblad-Toh K."/>
            <person name="Eichler E.E."/>
            <person name="Ponting C.P."/>
        </authorList>
    </citation>
    <scope>NUCLEOTIDE SEQUENCE [LARGE SCALE GENOMIC DNA]</scope>
    <source>
        <strain evidence="2 4">C57BL/6J</strain>
    </source>
</reference>